<proteinExistence type="predicted"/>
<protein>
    <recommendedName>
        <fullName evidence="1">Reverse transcriptase domain-containing protein</fullName>
    </recommendedName>
</protein>
<dbReference type="EMBL" id="BSYR01000037">
    <property type="protein sequence ID" value="GMJ03663.1"/>
    <property type="molecule type" value="Genomic_DNA"/>
</dbReference>
<keyword evidence="3" id="KW-1185">Reference proteome</keyword>
<reference evidence="2" key="1">
    <citation type="submission" date="2023-05" db="EMBL/GenBank/DDBJ databases">
        <title>Genome and transcriptome analyses reveal genes involved in the formation of fine ridges on petal epidermal cells in Hibiscus trionum.</title>
        <authorList>
            <person name="Koshimizu S."/>
            <person name="Masuda S."/>
            <person name="Ishii T."/>
            <person name="Shirasu K."/>
            <person name="Hoshino A."/>
            <person name="Arita M."/>
        </authorList>
    </citation>
    <scope>NUCLEOTIDE SEQUENCE</scope>
    <source>
        <strain evidence="2">Hamamatsu line</strain>
    </source>
</reference>
<dbReference type="Gene3D" id="3.30.70.270">
    <property type="match status" value="2"/>
</dbReference>
<name>A0A9W7IW41_HIBTR</name>
<feature type="domain" description="Reverse transcriptase" evidence="1">
    <location>
        <begin position="1"/>
        <end position="54"/>
    </location>
</feature>
<dbReference type="PANTHER" id="PTHR33064:SF37">
    <property type="entry name" value="RIBONUCLEASE H"/>
    <property type="match status" value="1"/>
</dbReference>
<dbReference type="PANTHER" id="PTHR33064">
    <property type="entry name" value="POL PROTEIN"/>
    <property type="match status" value="1"/>
</dbReference>
<dbReference type="Pfam" id="PF00078">
    <property type="entry name" value="RVT_1"/>
    <property type="match status" value="1"/>
</dbReference>
<evidence type="ECO:0000313" key="3">
    <source>
        <dbReference type="Proteomes" id="UP001165190"/>
    </source>
</evidence>
<dbReference type="InterPro" id="IPR000477">
    <property type="entry name" value="RT_dom"/>
</dbReference>
<dbReference type="InterPro" id="IPR043128">
    <property type="entry name" value="Rev_trsase/Diguanyl_cyclase"/>
</dbReference>
<dbReference type="AlphaFoldDB" id="A0A9W7IW41"/>
<dbReference type="OrthoDB" id="1667550at2759"/>
<dbReference type="InterPro" id="IPR043502">
    <property type="entry name" value="DNA/RNA_pol_sf"/>
</dbReference>
<comment type="caution">
    <text evidence="2">The sequence shown here is derived from an EMBL/GenBank/DDBJ whole genome shotgun (WGS) entry which is preliminary data.</text>
</comment>
<gene>
    <name evidence="2" type="ORF">HRI_004035500</name>
</gene>
<dbReference type="InterPro" id="IPR041577">
    <property type="entry name" value="RT_RNaseH_2"/>
</dbReference>
<dbReference type="Pfam" id="PF17919">
    <property type="entry name" value="RT_RNaseH_2"/>
    <property type="match status" value="1"/>
</dbReference>
<dbReference type="InterPro" id="IPR051320">
    <property type="entry name" value="Viral_Replic_Matur_Polypro"/>
</dbReference>
<accession>A0A9W7IW41</accession>
<dbReference type="Proteomes" id="UP001165190">
    <property type="component" value="Unassembled WGS sequence"/>
</dbReference>
<evidence type="ECO:0000259" key="1">
    <source>
        <dbReference type="PROSITE" id="PS50878"/>
    </source>
</evidence>
<dbReference type="FunFam" id="3.30.70.270:FF:000020">
    <property type="entry name" value="Transposon Tf2-6 polyprotein-like Protein"/>
    <property type="match status" value="1"/>
</dbReference>
<evidence type="ECO:0000313" key="2">
    <source>
        <dbReference type="EMBL" id="GMJ03663.1"/>
    </source>
</evidence>
<organism evidence="2 3">
    <name type="scientific">Hibiscus trionum</name>
    <name type="common">Flower of an hour</name>
    <dbReference type="NCBI Taxonomy" id="183268"/>
    <lineage>
        <taxon>Eukaryota</taxon>
        <taxon>Viridiplantae</taxon>
        <taxon>Streptophyta</taxon>
        <taxon>Embryophyta</taxon>
        <taxon>Tracheophyta</taxon>
        <taxon>Spermatophyta</taxon>
        <taxon>Magnoliopsida</taxon>
        <taxon>eudicotyledons</taxon>
        <taxon>Gunneridae</taxon>
        <taxon>Pentapetalae</taxon>
        <taxon>rosids</taxon>
        <taxon>malvids</taxon>
        <taxon>Malvales</taxon>
        <taxon>Malvaceae</taxon>
        <taxon>Malvoideae</taxon>
        <taxon>Hibiscus</taxon>
    </lineage>
</organism>
<dbReference type="SUPFAM" id="SSF56672">
    <property type="entry name" value="DNA/RNA polymerases"/>
    <property type="match status" value="1"/>
</dbReference>
<sequence length="163" mass="17931">MVFIDDILVYSRSCFDHLHHVRLVLQCLQDHGFVAKRNKCTFCLTSVEYLGHIVSGEGLSVDLDKVAAIRNCPPPTTIKDVCSLLGLANYYRKFIKGFASIASLISDLLRKGVRFECTTKAQTAMDHLKSCLCSAPILGLPNFNMVFQVETDAFGSGVGVVLT</sequence>
<dbReference type="PROSITE" id="PS50878">
    <property type="entry name" value="RT_POL"/>
    <property type="match status" value="1"/>
</dbReference>